<proteinExistence type="predicted"/>
<dbReference type="Proteomes" id="UP000001485">
    <property type="component" value="Chromosome"/>
</dbReference>
<dbReference type="AlphaFoldDB" id="C5BFS2"/>
<gene>
    <name evidence="1" type="ordered locus">NT01EI_2174</name>
</gene>
<organism evidence="1 2">
    <name type="scientific">Edwardsiella ictaluri (strain 93-146)</name>
    <dbReference type="NCBI Taxonomy" id="634503"/>
    <lineage>
        <taxon>Bacteria</taxon>
        <taxon>Pseudomonadati</taxon>
        <taxon>Pseudomonadota</taxon>
        <taxon>Gammaproteobacteria</taxon>
        <taxon>Enterobacterales</taxon>
        <taxon>Hafniaceae</taxon>
        <taxon>Edwardsiella</taxon>
    </lineage>
</organism>
<protein>
    <submittedName>
        <fullName evidence="1">Uncharacterized protein</fullName>
    </submittedName>
</protein>
<accession>C5BFS2</accession>
<reference evidence="1 2" key="2">
    <citation type="journal article" date="2012" name="J. Bacteriol.">
        <title>Genome Sequence of Edwardsiella ictaluri 93-146, a Strain Associated with a Natural Channel Catfish Outbreak of Enteric Septicemia of Catfish.</title>
        <authorList>
            <person name="Williams M.L."/>
            <person name="Gillaspy A.F."/>
            <person name="Dyer D.W."/>
            <person name="Thune R.L."/>
            <person name="Waldbieser G.C."/>
            <person name="Schuster S.C."/>
            <person name="Gipson J."/>
            <person name="Zaitshik J."/>
            <person name="Landry C."/>
            <person name="Banes M.M."/>
            <person name="Lawrence M.L."/>
        </authorList>
    </citation>
    <scope>NUCLEOTIDE SEQUENCE [LARGE SCALE GENOMIC DNA]</scope>
    <source>
        <strain evidence="1 2">93-146</strain>
    </source>
</reference>
<reference evidence="2" key="1">
    <citation type="submission" date="2009-03" db="EMBL/GenBank/DDBJ databases">
        <title>Complete genome sequence of Edwardsiella ictaluri 93-146.</title>
        <authorList>
            <person name="Williams M.L."/>
            <person name="Gillaspy A.F."/>
            <person name="Dyer D.W."/>
            <person name="Thune R.L."/>
            <person name="Waldbieser G.C."/>
            <person name="Schuster S.C."/>
            <person name="Gipson J."/>
            <person name="Zaitshik J."/>
            <person name="Landry C."/>
            <person name="Lawrence M.L."/>
        </authorList>
    </citation>
    <scope>NUCLEOTIDE SEQUENCE [LARGE SCALE GENOMIC DNA]</scope>
    <source>
        <strain evidence="2">93-146</strain>
    </source>
</reference>
<sequence length="43" mass="4888">MIDERKSKRCAKLGMGYFCDMNHMYPGDVPHCCRPGHTLFSPG</sequence>
<evidence type="ECO:0000313" key="2">
    <source>
        <dbReference type="Proteomes" id="UP000001485"/>
    </source>
</evidence>
<dbReference type="KEGG" id="eic:NT01EI_2174"/>
<name>C5BFS2_EDWI9</name>
<evidence type="ECO:0000313" key="1">
    <source>
        <dbReference type="EMBL" id="ACR69349.1"/>
    </source>
</evidence>
<dbReference type="HOGENOM" id="CLU_3232851_0_0_6"/>
<dbReference type="EMBL" id="CP001600">
    <property type="protein sequence ID" value="ACR69349.1"/>
    <property type="molecule type" value="Genomic_DNA"/>
</dbReference>